<comment type="caution">
    <text evidence="2">The sequence shown here is derived from an EMBL/GenBank/DDBJ whole genome shotgun (WGS) entry which is preliminary data.</text>
</comment>
<organism evidence="2 3">
    <name type="scientific">Musa balbisiana</name>
    <name type="common">Banana</name>
    <dbReference type="NCBI Taxonomy" id="52838"/>
    <lineage>
        <taxon>Eukaryota</taxon>
        <taxon>Viridiplantae</taxon>
        <taxon>Streptophyta</taxon>
        <taxon>Embryophyta</taxon>
        <taxon>Tracheophyta</taxon>
        <taxon>Spermatophyta</taxon>
        <taxon>Magnoliopsida</taxon>
        <taxon>Liliopsida</taxon>
        <taxon>Zingiberales</taxon>
        <taxon>Musaceae</taxon>
        <taxon>Musa</taxon>
    </lineage>
</organism>
<evidence type="ECO:0000313" key="3">
    <source>
        <dbReference type="Proteomes" id="UP000317650"/>
    </source>
</evidence>
<protein>
    <submittedName>
        <fullName evidence="2">Uncharacterized protein</fullName>
    </submittedName>
</protein>
<evidence type="ECO:0000313" key="2">
    <source>
        <dbReference type="EMBL" id="THU67531.1"/>
    </source>
</evidence>
<dbReference type="EMBL" id="PYDT01000003">
    <property type="protein sequence ID" value="THU67531.1"/>
    <property type="molecule type" value="Genomic_DNA"/>
</dbReference>
<feature type="compositionally biased region" description="Basic and acidic residues" evidence="1">
    <location>
        <begin position="94"/>
        <end position="107"/>
    </location>
</feature>
<sequence>MPSGTSCFGIGSCATTIRLRKNSNIRGAPCDNRHGGHQEIKDNQRPGDPTVHLRGSGILPELRVVNEGAQELLVAVAELAKRCLNLRGTTGPSPDERSSDGARRVGENEEEEYSIRIAALFKW</sequence>
<gene>
    <name evidence="2" type="ORF">C4D60_Mb05t25630</name>
</gene>
<dbReference type="Proteomes" id="UP000317650">
    <property type="component" value="Chromosome 5"/>
</dbReference>
<feature type="compositionally biased region" description="Basic and acidic residues" evidence="1">
    <location>
        <begin position="31"/>
        <end position="45"/>
    </location>
</feature>
<proteinExistence type="predicted"/>
<feature type="region of interest" description="Disordered" evidence="1">
    <location>
        <begin position="86"/>
        <end position="110"/>
    </location>
</feature>
<name>A0A4S8JYU3_MUSBA</name>
<keyword evidence="3" id="KW-1185">Reference proteome</keyword>
<feature type="region of interest" description="Disordered" evidence="1">
    <location>
        <begin position="24"/>
        <end position="50"/>
    </location>
</feature>
<accession>A0A4S8JYU3</accession>
<dbReference type="AlphaFoldDB" id="A0A4S8JYU3"/>
<evidence type="ECO:0000256" key="1">
    <source>
        <dbReference type="SAM" id="MobiDB-lite"/>
    </source>
</evidence>
<reference evidence="2 3" key="1">
    <citation type="journal article" date="2019" name="Nat. Plants">
        <title>Genome sequencing of Musa balbisiana reveals subgenome evolution and function divergence in polyploid bananas.</title>
        <authorList>
            <person name="Yao X."/>
        </authorList>
    </citation>
    <scope>NUCLEOTIDE SEQUENCE [LARGE SCALE GENOMIC DNA]</scope>
    <source>
        <strain evidence="3">cv. DH-PKW</strain>
        <tissue evidence="2">Leaves</tissue>
    </source>
</reference>